<evidence type="ECO:0000313" key="2">
    <source>
        <dbReference type="Proteomes" id="UP000525987"/>
    </source>
</evidence>
<proteinExistence type="predicted"/>
<dbReference type="InterPro" id="IPR009678">
    <property type="entry name" value="Phage_tail_completion_R"/>
</dbReference>
<evidence type="ECO:0000313" key="1">
    <source>
        <dbReference type="EMBL" id="MBB3141206.1"/>
    </source>
</evidence>
<gene>
    <name evidence="1" type="ORF">FHR96_002083</name>
</gene>
<comment type="caution">
    <text evidence="1">The sequence shown here is derived from an EMBL/GenBank/DDBJ whole genome shotgun (WGS) entry which is preliminary data.</text>
</comment>
<protein>
    <recommendedName>
        <fullName evidence="3">Phage tail protein</fullName>
    </recommendedName>
</protein>
<reference evidence="1 2" key="1">
    <citation type="submission" date="2020-08" db="EMBL/GenBank/DDBJ databases">
        <title>Genomic Encyclopedia of Type Strains, Phase III (KMG-III): the genomes of soil and plant-associated and newly described type strains.</title>
        <authorList>
            <person name="Whitman W."/>
        </authorList>
    </citation>
    <scope>NUCLEOTIDE SEQUENCE [LARGE SCALE GENOMIC DNA]</scope>
    <source>
        <strain evidence="1 2">CECT 5995</strain>
    </source>
</reference>
<dbReference type="EMBL" id="JACHXM010000008">
    <property type="protein sequence ID" value="MBB3141206.1"/>
    <property type="molecule type" value="Genomic_DNA"/>
</dbReference>
<accession>A0A7W5BXY2</accession>
<dbReference type="Pfam" id="PF06891">
    <property type="entry name" value="P2_Phage_GpR"/>
    <property type="match status" value="1"/>
</dbReference>
<dbReference type="AlphaFoldDB" id="A0A7W5BXY2"/>
<dbReference type="Proteomes" id="UP000525987">
    <property type="component" value="Unassembled WGS sequence"/>
</dbReference>
<keyword evidence="2" id="KW-1185">Reference proteome</keyword>
<evidence type="ECO:0008006" key="3">
    <source>
        <dbReference type="Google" id="ProtNLM"/>
    </source>
</evidence>
<dbReference type="RefSeq" id="WP_183387589.1">
    <property type="nucleotide sequence ID" value="NZ_JACHXM010000008.1"/>
</dbReference>
<organism evidence="1 2">
    <name type="scientific">Halomonas organivorans</name>
    <dbReference type="NCBI Taxonomy" id="257772"/>
    <lineage>
        <taxon>Bacteria</taxon>
        <taxon>Pseudomonadati</taxon>
        <taxon>Pseudomonadota</taxon>
        <taxon>Gammaproteobacteria</taxon>
        <taxon>Oceanospirillales</taxon>
        <taxon>Halomonadaceae</taxon>
        <taxon>Halomonas</taxon>
    </lineage>
</organism>
<sequence length="167" mass="19121">MRKLSALRQYLIDAVPELKRDPDRLLTFVEDGSVAFSRGPNLSHGYRFTAQLILTDYAGEIDAVMLPLLDWLSVYQPDLESEQAVAFEAEILNHNSVDLALRVRLDERVVATRDCETGRITAEHRMPRFERPDCPGVRWTLEVRERLGGDFVKIAEWETAGVDDELY</sequence>
<name>A0A7W5BXY2_9GAMM</name>